<dbReference type="PANTHER" id="PTHR42959">
    <property type="entry name" value="CARBAMOYLTRANSFERASE"/>
    <property type="match status" value="1"/>
</dbReference>
<evidence type="ECO:0000256" key="8">
    <source>
        <dbReference type="PIRNR" id="PIRNR006256"/>
    </source>
</evidence>
<feature type="domain" description="Acylphosphatase-like" evidence="10">
    <location>
        <begin position="4"/>
        <end position="90"/>
    </location>
</feature>
<dbReference type="GO" id="GO:0016874">
    <property type="term" value="F:ligase activity"/>
    <property type="evidence" value="ECO:0007669"/>
    <property type="project" value="UniProtKB-KW"/>
</dbReference>
<evidence type="ECO:0000256" key="4">
    <source>
        <dbReference type="ARBA" id="ARBA00022723"/>
    </source>
</evidence>
<dbReference type="InterPro" id="IPR011125">
    <property type="entry name" value="Znf_HypF"/>
</dbReference>
<reference evidence="12 13" key="1">
    <citation type="submission" date="2024-04" db="EMBL/GenBank/DDBJ databases">
        <title>whole genome sequencing of Lutimonas vermicola strain IMCC1616.</title>
        <authorList>
            <person name="Bae S.S."/>
        </authorList>
    </citation>
    <scope>NUCLEOTIDE SEQUENCE [LARGE SCALE GENOMIC DNA]</scope>
    <source>
        <strain evidence="12 13">IMCC1616</strain>
    </source>
</reference>
<keyword evidence="4" id="KW-0479">Metal-binding</keyword>
<evidence type="ECO:0000256" key="5">
    <source>
        <dbReference type="ARBA" id="ARBA00022771"/>
    </source>
</evidence>
<dbReference type="Pfam" id="PF17788">
    <property type="entry name" value="HypF_C"/>
    <property type="match status" value="1"/>
</dbReference>
<evidence type="ECO:0000256" key="3">
    <source>
        <dbReference type="ARBA" id="ARBA00022598"/>
    </source>
</evidence>
<accession>A0ABU9L2I5</accession>
<dbReference type="SUPFAM" id="SSF55821">
    <property type="entry name" value="YrdC/RibB"/>
    <property type="match status" value="1"/>
</dbReference>
<feature type="domain" description="YrdC-like" evidence="11">
    <location>
        <begin position="202"/>
        <end position="391"/>
    </location>
</feature>
<dbReference type="InterPro" id="IPR041440">
    <property type="entry name" value="HypF_C"/>
</dbReference>
<name>A0ABU9L2I5_9FLAO</name>
<dbReference type="InterPro" id="IPR001792">
    <property type="entry name" value="Acylphosphatase-like_dom"/>
</dbReference>
<dbReference type="SUPFAM" id="SSF54975">
    <property type="entry name" value="Acylphosphatase/BLUF domain-like"/>
    <property type="match status" value="1"/>
</dbReference>
<dbReference type="Pfam" id="PF07503">
    <property type="entry name" value="zf-HYPF"/>
    <property type="match status" value="2"/>
</dbReference>
<comment type="caution">
    <text evidence="12">The sequence shown here is derived from an EMBL/GenBank/DDBJ whole genome shotgun (WGS) entry which is preliminary data.</text>
</comment>
<dbReference type="Gene3D" id="3.90.870.50">
    <property type="match status" value="1"/>
</dbReference>
<dbReference type="InterPro" id="IPR055128">
    <property type="entry name" value="HypF_C_2"/>
</dbReference>
<sequence length="758" mass="85163">MPDTYKILFNGQVQGVGFRPHVSKLARKMNITGTVSNNEEGVILMASGVADKVLEFYHKLVKNPPPAARINGHEIMKVKSVAFDTFDIVPSSAKGKLNLALTPDFGICPSCSEEISNPDNRRYNYPFTTCVNCGPRWSLTNTFPFERAHTSMAGFLMCPACQSEYEDPKDRRFHSQTNSCPNCGVQLELTDNKGAVINLDTDLLFEELSDLISIGKIIAIKNTGGYLLCCDAANPEVIQRLRRLKRRPKKPFAILYPSLDLLKEQLVVNDLQSQELMSTERPIVILSSKGLKSGLAVDDLAPGLSQLGVMLPYSGILVLLSKGLKQPIVATSGNIHGSPIISGKEQSMALISDVADYFLHHNLNIVNAQDDSVVKYSFKHGQKITFRRSRGFAPNYFDHVKKNMGKILALGGHLKSTIAYTPNDYLYISQYLGNLDHFEVYKRFTETTTVFRRIFQEEPHCILTDKHPGYLSSQYGEELSKNLKVPLYRIQHHRAHFASVLGENNLFASSDAILGVIWDGTGYGDDGQIWGGEFFTYRSGEMKRSAYFDYFEWLAGDKMSKEPRLSLFSLHKDEKATFFKDKFSAKELAIYDSVKRSNILKTSSVGRIFDAVASLLNYCDVNSYEGEGAILLENAVNDYELSQLKVYVHAGEDCKIHTHILWENLYKDFNNGVEKEKIILNFLYTLATVITEMAVLSGSQKIAMSGGVFQNTVLIDMLKELSKNRFELFFNRNLAPNDENISYGQLMYFVHCMSKKGV</sequence>
<evidence type="ECO:0000259" key="10">
    <source>
        <dbReference type="PROSITE" id="PS51160"/>
    </source>
</evidence>
<dbReference type="InterPro" id="IPR036046">
    <property type="entry name" value="Acylphosphatase-like_dom_sf"/>
</dbReference>
<evidence type="ECO:0000256" key="6">
    <source>
        <dbReference type="ARBA" id="ARBA00022833"/>
    </source>
</evidence>
<evidence type="ECO:0000256" key="1">
    <source>
        <dbReference type="ARBA" id="ARBA00004711"/>
    </source>
</evidence>
<dbReference type="RefSeq" id="WP_342160394.1">
    <property type="nucleotide sequence ID" value="NZ_JBCDNA010000002.1"/>
</dbReference>
<keyword evidence="9" id="KW-0378">Hydrolase</keyword>
<dbReference type="Gene3D" id="3.30.420.40">
    <property type="match status" value="1"/>
</dbReference>
<keyword evidence="13" id="KW-1185">Reference proteome</keyword>
<evidence type="ECO:0000256" key="7">
    <source>
        <dbReference type="ARBA" id="ARBA00048220"/>
    </source>
</evidence>
<evidence type="ECO:0000256" key="2">
    <source>
        <dbReference type="ARBA" id="ARBA00008097"/>
    </source>
</evidence>
<dbReference type="Pfam" id="PF00708">
    <property type="entry name" value="Acylphosphatase"/>
    <property type="match status" value="1"/>
</dbReference>
<comment type="similarity">
    <text evidence="2 8">Belongs to the carbamoyltransferase HypF family.</text>
</comment>
<keyword evidence="5" id="KW-0863">Zinc-finger</keyword>
<dbReference type="Pfam" id="PF01300">
    <property type="entry name" value="Sua5_yciO_yrdC"/>
    <property type="match status" value="1"/>
</dbReference>
<comment type="catalytic activity">
    <reaction evidence="7">
        <text>C-terminal L-cysteinyl-[HypE protein] + carbamoyl phosphate + ATP + H2O = C-terminal S-carboxamide-L-cysteinyl-[HypE protein] + AMP + phosphate + diphosphate + H(+)</text>
        <dbReference type="Rhea" id="RHEA:55636"/>
        <dbReference type="Rhea" id="RHEA-COMP:14247"/>
        <dbReference type="Rhea" id="RHEA-COMP:14392"/>
        <dbReference type="ChEBI" id="CHEBI:15377"/>
        <dbReference type="ChEBI" id="CHEBI:15378"/>
        <dbReference type="ChEBI" id="CHEBI:30616"/>
        <dbReference type="ChEBI" id="CHEBI:33019"/>
        <dbReference type="ChEBI" id="CHEBI:43474"/>
        <dbReference type="ChEBI" id="CHEBI:58228"/>
        <dbReference type="ChEBI" id="CHEBI:76913"/>
        <dbReference type="ChEBI" id="CHEBI:139126"/>
        <dbReference type="ChEBI" id="CHEBI:456215"/>
    </reaction>
</comment>
<evidence type="ECO:0000313" key="13">
    <source>
        <dbReference type="Proteomes" id="UP001474120"/>
    </source>
</evidence>
<feature type="active site" evidence="9">
    <location>
        <position position="37"/>
    </location>
</feature>
<dbReference type="NCBIfam" id="TIGR00143">
    <property type="entry name" value="hypF"/>
    <property type="match status" value="1"/>
</dbReference>
<evidence type="ECO:0000259" key="11">
    <source>
        <dbReference type="PROSITE" id="PS51163"/>
    </source>
</evidence>
<comment type="catalytic activity">
    <reaction evidence="9">
        <text>an acyl phosphate + H2O = a carboxylate + phosphate + H(+)</text>
        <dbReference type="Rhea" id="RHEA:14965"/>
        <dbReference type="ChEBI" id="CHEBI:15377"/>
        <dbReference type="ChEBI" id="CHEBI:15378"/>
        <dbReference type="ChEBI" id="CHEBI:29067"/>
        <dbReference type="ChEBI" id="CHEBI:43474"/>
        <dbReference type="ChEBI" id="CHEBI:59918"/>
        <dbReference type="EC" id="3.6.1.7"/>
    </reaction>
</comment>
<dbReference type="EMBL" id="JBCDNA010000002">
    <property type="protein sequence ID" value="MEL4456298.1"/>
    <property type="molecule type" value="Genomic_DNA"/>
</dbReference>
<dbReference type="InterPro" id="IPR004421">
    <property type="entry name" value="Carbamoyltransferase_HypF"/>
</dbReference>
<proteinExistence type="inferred from homology"/>
<dbReference type="Proteomes" id="UP001474120">
    <property type="component" value="Unassembled WGS sequence"/>
</dbReference>
<feature type="active site" evidence="9">
    <location>
        <position position="19"/>
    </location>
</feature>
<dbReference type="InterPro" id="IPR051060">
    <property type="entry name" value="Carbamoyltrans_HypF-like"/>
</dbReference>
<dbReference type="PIRSF" id="PIRSF006256">
    <property type="entry name" value="CMPcnvr_hdrg_mat"/>
    <property type="match status" value="1"/>
</dbReference>
<dbReference type="InterPro" id="IPR017945">
    <property type="entry name" value="DHBP_synth_RibB-like_a/b_dom"/>
</dbReference>
<evidence type="ECO:0000256" key="9">
    <source>
        <dbReference type="PROSITE-ProRule" id="PRU00520"/>
    </source>
</evidence>
<keyword evidence="6" id="KW-0862">Zinc</keyword>
<dbReference type="EC" id="6.2.-.-" evidence="8"/>
<organism evidence="12 13">
    <name type="scientific">Lutimonas vermicola</name>
    <dbReference type="NCBI Taxonomy" id="414288"/>
    <lineage>
        <taxon>Bacteria</taxon>
        <taxon>Pseudomonadati</taxon>
        <taxon>Bacteroidota</taxon>
        <taxon>Flavobacteriia</taxon>
        <taxon>Flavobacteriales</taxon>
        <taxon>Flavobacteriaceae</taxon>
        <taxon>Lutimonas</taxon>
    </lineage>
</organism>
<protein>
    <recommendedName>
        <fullName evidence="8">Carbamoyltransferase</fullName>
        <ecNumber evidence="8">6.2.-.-</ecNumber>
    </recommendedName>
</protein>
<dbReference type="PANTHER" id="PTHR42959:SF1">
    <property type="entry name" value="CARBAMOYLTRANSFERASE HYPF"/>
    <property type="match status" value="1"/>
</dbReference>
<gene>
    <name evidence="12" type="primary">hypF</name>
    <name evidence="12" type="ORF">AABB81_10355</name>
</gene>
<keyword evidence="3 12" id="KW-0436">Ligase</keyword>
<dbReference type="Gene3D" id="3.30.420.360">
    <property type="match status" value="1"/>
</dbReference>
<dbReference type="PROSITE" id="PS51163">
    <property type="entry name" value="YRDC"/>
    <property type="match status" value="1"/>
</dbReference>
<dbReference type="InterPro" id="IPR006070">
    <property type="entry name" value="Sua5-like_dom"/>
</dbReference>
<dbReference type="Pfam" id="PF22521">
    <property type="entry name" value="HypF_C_2"/>
    <property type="match status" value="1"/>
</dbReference>
<dbReference type="PROSITE" id="PS51160">
    <property type="entry name" value="ACYLPHOSPHATASE_3"/>
    <property type="match status" value="1"/>
</dbReference>
<comment type="pathway">
    <text evidence="1">Protein modification; [NiFe] hydrogenase maturation.</text>
</comment>
<evidence type="ECO:0000313" key="12">
    <source>
        <dbReference type="EMBL" id="MEL4456298.1"/>
    </source>
</evidence>
<dbReference type="Gene3D" id="3.30.110.120">
    <property type="match status" value="1"/>
</dbReference>